<comment type="subcellular location">
    <subcellularLocation>
        <location evidence="2">Membrane</location>
        <topology evidence="2">Single-pass membrane protein</topology>
    </subcellularLocation>
</comment>
<dbReference type="FunFam" id="3.30.40.10:FF:000187">
    <property type="entry name" value="E3 ubiquitin-protein ligase ATL6"/>
    <property type="match status" value="1"/>
</dbReference>
<evidence type="ECO:0000256" key="10">
    <source>
        <dbReference type="ARBA" id="ARBA00022833"/>
    </source>
</evidence>
<organism evidence="18 19">
    <name type="scientific">Rhynchospora breviuscula</name>
    <dbReference type="NCBI Taxonomy" id="2022672"/>
    <lineage>
        <taxon>Eukaryota</taxon>
        <taxon>Viridiplantae</taxon>
        <taxon>Streptophyta</taxon>
        <taxon>Embryophyta</taxon>
        <taxon>Tracheophyta</taxon>
        <taxon>Spermatophyta</taxon>
        <taxon>Magnoliopsida</taxon>
        <taxon>Liliopsida</taxon>
        <taxon>Poales</taxon>
        <taxon>Cyperaceae</taxon>
        <taxon>Cyperoideae</taxon>
        <taxon>Rhynchosporeae</taxon>
        <taxon>Rhynchospora</taxon>
    </lineage>
</organism>
<evidence type="ECO:0000259" key="17">
    <source>
        <dbReference type="PROSITE" id="PS50089"/>
    </source>
</evidence>
<dbReference type="SUPFAM" id="SSF57850">
    <property type="entry name" value="RING/U-box"/>
    <property type="match status" value="1"/>
</dbReference>
<dbReference type="Proteomes" id="UP001151287">
    <property type="component" value="Unassembled WGS sequence"/>
</dbReference>
<protein>
    <recommendedName>
        <fullName evidence="4">RING-type E3 ubiquitin transferase</fullName>
        <ecNumber evidence="4">2.3.2.27</ecNumber>
    </recommendedName>
</protein>
<comment type="pathway">
    <text evidence="3">Protein modification; protein ubiquitination.</text>
</comment>
<evidence type="ECO:0000256" key="6">
    <source>
        <dbReference type="ARBA" id="ARBA00022692"/>
    </source>
</evidence>
<comment type="caution">
    <text evidence="18">The sequence shown here is derived from an EMBL/GenBank/DDBJ whole genome shotgun (WGS) entry which is preliminary data.</text>
</comment>
<dbReference type="Gene3D" id="3.30.40.10">
    <property type="entry name" value="Zinc/RING finger domain, C3HC4 (zinc finger)"/>
    <property type="match status" value="1"/>
</dbReference>
<keyword evidence="8 14" id="KW-0863">Zinc-finger</keyword>
<dbReference type="GO" id="GO:0016020">
    <property type="term" value="C:membrane"/>
    <property type="evidence" value="ECO:0007669"/>
    <property type="project" value="UniProtKB-SubCell"/>
</dbReference>
<evidence type="ECO:0000256" key="15">
    <source>
        <dbReference type="SAM" id="MobiDB-lite"/>
    </source>
</evidence>
<dbReference type="Pfam" id="PF13639">
    <property type="entry name" value="zf-RING_2"/>
    <property type="match status" value="1"/>
</dbReference>
<sequence length="377" mass="41192">MALLVHRGPSSITTPILLCLHYWSATAYSPHHNIFSSGSGDFKLTTAILFGVLIVALFSLGFFTAYLRRCLRNRNASSDAAIIAAAAAAAAIAAPPNRRRRGLEPTTIDSFPSVPFSAIQTIKPTKLRTGPECAICLSEFSGEEMLRLLPGCRHVFHAECIDTWLASHITCPVCRADLSDPTVAAAGQSLMADLTEEQCSDALEIVVEVFHPDEDLDPDPETDPVVHPAIVYPDNVRQELDLSKRYRRAASVSFHGRRSAPLESLIRNKSVHRQIQADLDSGQRSSKRILQCIPRHSDPGERPSKLFIPGLHTHESSRLGSGGTSRGSGREASPTCSQKERNFAHYVSFTGFVIHGDVAANDWLPEIFQVSTAMQSN</sequence>
<keyword evidence="10" id="KW-0862">Zinc</keyword>
<dbReference type="OrthoDB" id="8062037at2759"/>
<dbReference type="EC" id="2.3.2.27" evidence="4"/>
<evidence type="ECO:0000256" key="7">
    <source>
        <dbReference type="ARBA" id="ARBA00022723"/>
    </source>
</evidence>
<keyword evidence="5" id="KW-0808">Transferase</keyword>
<dbReference type="EMBL" id="JAMQYH010000002">
    <property type="protein sequence ID" value="KAJ1699618.1"/>
    <property type="molecule type" value="Genomic_DNA"/>
</dbReference>
<keyword evidence="19" id="KW-1185">Reference proteome</keyword>
<dbReference type="AlphaFoldDB" id="A0A9Q0CTC3"/>
<dbReference type="PANTHER" id="PTHR14155">
    <property type="entry name" value="RING FINGER DOMAIN-CONTAINING"/>
    <property type="match status" value="1"/>
</dbReference>
<evidence type="ECO:0000256" key="5">
    <source>
        <dbReference type="ARBA" id="ARBA00022679"/>
    </source>
</evidence>
<dbReference type="InterPro" id="IPR001841">
    <property type="entry name" value="Znf_RING"/>
</dbReference>
<feature type="transmembrane region" description="Helical" evidence="16">
    <location>
        <begin position="47"/>
        <end position="67"/>
    </location>
</feature>
<name>A0A9Q0CTC3_9POAL</name>
<dbReference type="InterPro" id="IPR053238">
    <property type="entry name" value="RING-H2_zinc_finger"/>
</dbReference>
<feature type="domain" description="RING-type" evidence="17">
    <location>
        <begin position="133"/>
        <end position="175"/>
    </location>
</feature>
<keyword evidence="7" id="KW-0479">Metal-binding</keyword>
<comment type="similarity">
    <text evidence="13">Belongs to the RING-type zinc finger family. ATL subfamily.</text>
</comment>
<dbReference type="SMART" id="SM00184">
    <property type="entry name" value="RING"/>
    <property type="match status" value="1"/>
</dbReference>
<dbReference type="GO" id="GO:0008270">
    <property type="term" value="F:zinc ion binding"/>
    <property type="evidence" value="ECO:0007669"/>
    <property type="project" value="UniProtKB-KW"/>
</dbReference>
<evidence type="ECO:0000256" key="11">
    <source>
        <dbReference type="ARBA" id="ARBA00022989"/>
    </source>
</evidence>
<evidence type="ECO:0000256" key="4">
    <source>
        <dbReference type="ARBA" id="ARBA00012483"/>
    </source>
</evidence>
<evidence type="ECO:0000256" key="16">
    <source>
        <dbReference type="SAM" id="Phobius"/>
    </source>
</evidence>
<dbReference type="InterPro" id="IPR013083">
    <property type="entry name" value="Znf_RING/FYVE/PHD"/>
</dbReference>
<dbReference type="PROSITE" id="PS50089">
    <property type="entry name" value="ZF_RING_2"/>
    <property type="match status" value="1"/>
</dbReference>
<dbReference type="CDD" id="cd16461">
    <property type="entry name" value="RING-H2_EL5-like"/>
    <property type="match status" value="1"/>
</dbReference>
<evidence type="ECO:0000256" key="1">
    <source>
        <dbReference type="ARBA" id="ARBA00000900"/>
    </source>
</evidence>
<keyword evidence="12 16" id="KW-0472">Membrane</keyword>
<dbReference type="GO" id="GO:0061630">
    <property type="term" value="F:ubiquitin protein ligase activity"/>
    <property type="evidence" value="ECO:0007669"/>
    <property type="project" value="UniProtKB-EC"/>
</dbReference>
<evidence type="ECO:0000256" key="8">
    <source>
        <dbReference type="ARBA" id="ARBA00022771"/>
    </source>
</evidence>
<keyword evidence="9" id="KW-0833">Ubl conjugation pathway</keyword>
<comment type="catalytic activity">
    <reaction evidence="1">
        <text>S-ubiquitinyl-[E2 ubiquitin-conjugating enzyme]-L-cysteine + [acceptor protein]-L-lysine = [E2 ubiquitin-conjugating enzyme]-L-cysteine + N(6)-ubiquitinyl-[acceptor protein]-L-lysine.</text>
        <dbReference type="EC" id="2.3.2.27"/>
    </reaction>
</comment>
<keyword evidence="11 16" id="KW-1133">Transmembrane helix</keyword>
<evidence type="ECO:0000313" key="18">
    <source>
        <dbReference type="EMBL" id="KAJ1699618.1"/>
    </source>
</evidence>
<feature type="transmembrane region" description="Helical" evidence="16">
    <location>
        <begin position="79"/>
        <end position="96"/>
    </location>
</feature>
<feature type="region of interest" description="Disordered" evidence="15">
    <location>
        <begin position="295"/>
        <end position="337"/>
    </location>
</feature>
<dbReference type="PANTHER" id="PTHR14155:SF561">
    <property type="entry name" value="RING-TYPE DOMAIN-CONTAINING PROTEIN"/>
    <property type="match status" value="1"/>
</dbReference>
<feature type="compositionally biased region" description="Basic and acidic residues" evidence="15">
    <location>
        <begin position="295"/>
        <end position="304"/>
    </location>
</feature>
<evidence type="ECO:0000256" key="13">
    <source>
        <dbReference type="ARBA" id="ARBA00024209"/>
    </source>
</evidence>
<reference evidence="18" key="1">
    <citation type="journal article" date="2022" name="Cell">
        <title>Repeat-based holocentromeres influence genome architecture and karyotype evolution.</title>
        <authorList>
            <person name="Hofstatter P.G."/>
            <person name="Thangavel G."/>
            <person name="Lux T."/>
            <person name="Neumann P."/>
            <person name="Vondrak T."/>
            <person name="Novak P."/>
            <person name="Zhang M."/>
            <person name="Costa L."/>
            <person name="Castellani M."/>
            <person name="Scott A."/>
            <person name="Toegelov H."/>
            <person name="Fuchs J."/>
            <person name="Mata-Sucre Y."/>
            <person name="Dias Y."/>
            <person name="Vanzela A.L.L."/>
            <person name="Huettel B."/>
            <person name="Almeida C.C.S."/>
            <person name="Simkova H."/>
            <person name="Souza G."/>
            <person name="Pedrosa-Harand A."/>
            <person name="Macas J."/>
            <person name="Mayer K.F.X."/>
            <person name="Houben A."/>
            <person name="Marques A."/>
        </authorList>
    </citation>
    <scope>NUCLEOTIDE SEQUENCE</scope>
    <source>
        <strain evidence="18">RhyBre1mFocal</strain>
    </source>
</reference>
<keyword evidence="6 16" id="KW-0812">Transmembrane</keyword>
<evidence type="ECO:0000256" key="3">
    <source>
        <dbReference type="ARBA" id="ARBA00004906"/>
    </source>
</evidence>
<evidence type="ECO:0000256" key="14">
    <source>
        <dbReference type="PROSITE-ProRule" id="PRU00175"/>
    </source>
</evidence>
<evidence type="ECO:0000313" key="19">
    <source>
        <dbReference type="Proteomes" id="UP001151287"/>
    </source>
</evidence>
<evidence type="ECO:0000256" key="9">
    <source>
        <dbReference type="ARBA" id="ARBA00022786"/>
    </source>
</evidence>
<proteinExistence type="inferred from homology"/>
<accession>A0A9Q0CTC3</accession>
<gene>
    <name evidence="18" type="ORF">LUZ63_008130</name>
</gene>
<evidence type="ECO:0000256" key="12">
    <source>
        <dbReference type="ARBA" id="ARBA00023136"/>
    </source>
</evidence>
<evidence type="ECO:0000256" key="2">
    <source>
        <dbReference type="ARBA" id="ARBA00004167"/>
    </source>
</evidence>